<reference evidence="2 3" key="1">
    <citation type="journal article" date="2006" name="Appl. Environ. Microbiol.">
        <title>Genome sequence of the chemolithoautotrophic nitrite-oxidizing bacterium Nitrobacter winogradskyi Nb-255.</title>
        <authorList>
            <person name="Starkenburg S.R."/>
            <person name="Chain P.S."/>
            <person name="Sayavedra-Soto L.A."/>
            <person name="Hauser L."/>
            <person name="Land M.L."/>
            <person name="Larimer F.W."/>
            <person name="Malfatti S.A."/>
            <person name="Klotz M.G."/>
            <person name="Bottomley P.J."/>
            <person name="Arp D.J."/>
            <person name="Hickey W.J."/>
        </authorList>
    </citation>
    <scope>NUCLEOTIDE SEQUENCE [LARGE SCALE GENOMIC DNA]</scope>
    <source>
        <strain evidence="3">ATCC 25391 / DSM 10237 / CIP 104748 / NCIMB 11846 / Nb-255</strain>
    </source>
</reference>
<dbReference type="KEGG" id="nwi:Nwi_1146"/>
<feature type="compositionally biased region" description="Acidic residues" evidence="1">
    <location>
        <begin position="48"/>
        <end position="58"/>
    </location>
</feature>
<dbReference type="EMBL" id="CP000115">
    <property type="protein sequence ID" value="ABA04408.1"/>
    <property type="molecule type" value="Genomic_DNA"/>
</dbReference>
<keyword evidence="3" id="KW-1185">Reference proteome</keyword>
<gene>
    <name evidence="2" type="ordered locus">Nwi_1146</name>
</gene>
<dbReference type="OrthoDB" id="8265982at2"/>
<evidence type="ECO:0000313" key="3">
    <source>
        <dbReference type="Proteomes" id="UP000002531"/>
    </source>
</evidence>
<feature type="region of interest" description="Disordered" evidence="1">
    <location>
        <begin position="47"/>
        <end position="73"/>
    </location>
</feature>
<dbReference type="Proteomes" id="UP000002531">
    <property type="component" value="Chromosome"/>
</dbReference>
<dbReference type="RefSeq" id="WP_011314438.1">
    <property type="nucleotide sequence ID" value="NC_007406.1"/>
</dbReference>
<evidence type="ECO:0000313" key="2">
    <source>
        <dbReference type="EMBL" id="ABA04408.1"/>
    </source>
</evidence>
<organism evidence="2 3">
    <name type="scientific">Nitrobacter winogradskyi (strain ATCC 25391 / DSM 10237 / CIP 104748 / NCIMB 11846 / Nb-255)</name>
    <dbReference type="NCBI Taxonomy" id="323098"/>
    <lineage>
        <taxon>Bacteria</taxon>
        <taxon>Pseudomonadati</taxon>
        <taxon>Pseudomonadota</taxon>
        <taxon>Alphaproteobacteria</taxon>
        <taxon>Hyphomicrobiales</taxon>
        <taxon>Nitrobacteraceae</taxon>
        <taxon>Nitrobacter</taxon>
    </lineage>
</organism>
<accession>Q3STI3</accession>
<name>Q3STI3_NITWN</name>
<dbReference type="HOGENOM" id="CLU_2718249_0_0_5"/>
<dbReference type="AlphaFoldDB" id="Q3STI3"/>
<evidence type="ECO:0000256" key="1">
    <source>
        <dbReference type="SAM" id="MobiDB-lite"/>
    </source>
</evidence>
<sequence>MTILRWIKRRTKSRYADDKAVDDFERVARDQNAPLDYDQDKRLAELLSSDEDPADNLDEIAKLMGQSEETSKL</sequence>
<proteinExistence type="predicted"/>
<protein>
    <submittedName>
        <fullName evidence="2">Uncharacterized protein</fullName>
    </submittedName>
</protein>